<accession>A0A6A5YS69</accession>
<reference evidence="1" key="1">
    <citation type="journal article" date="2020" name="Stud. Mycol.">
        <title>101 Dothideomycetes genomes: a test case for predicting lifestyles and emergence of pathogens.</title>
        <authorList>
            <person name="Haridas S."/>
            <person name="Albert R."/>
            <person name="Binder M."/>
            <person name="Bloem J."/>
            <person name="Labutti K."/>
            <person name="Salamov A."/>
            <person name="Andreopoulos B."/>
            <person name="Baker S."/>
            <person name="Barry K."/>
            <person name="Bills G."/>
            <person name="Bluhm B."/>
            <person name="Cannon C."/>
            <person name="Castanera R."/>
            <person name="Culley D."/>
            <person name="Daum C."/>
            <person name="Ezra D."/>
            <person name="Gonzalez J."/>
            <person name="Henrissat B."/>
            <person name="Kuo A."/>
            <person name="Liang C."/>
            <person name="Lipzen A."/>
            <person name="Lutzoni F."/>
            <person name="Magnuson J."/>
            <person name="Mondo S."/>
            <person name="Nolan M."/>
            <person name="Ohm R."/>
            <person name="Pangilinan J."/>
            <person name="Park H.-J."/>
            <person name="Ramirez L."/>
            <person name="Alfaro M."/>
            <person name="Sun H."/>
            <person name="Tritt A."/>
            <person name="Yoshinaga Y."/>
            <person name="Zwiers L.-H."/>
            <person name="Turgeon B."/>
            <person name="Goodwin S."/>
            <person name="Spatafora J."/>
            <person name="Crous P."/>
            <person name="Grigoriev I."/>
        </authorList>
    </citation>
    <scope>NUCLEOTIDE SEQUENCE</scope>
    <source>
        <strain evidence="1">CBS 627.86</strain>
    </source>
</reference>
<sequence>MVVVRKWGEAHINRTLKQVSSDTWLIGSFLLHRSTGRSNTATWIDEGENSSYTITKAPKPHPTTSLPNSFHVKLVHEAGDASAVWAIRSSALCKVKYIEERVTPESVTLDYVRAQKPSFDIPTVICHIMEEDRSYLFLGRLPGRTLDEAWPSLDETWRSYYVKAIVDICEEMGQWRGDRLGGVDGQDVPEYYLQARGRNDFGSMHAVCEEIGIDCSSFAFFHLDLGPTNIIVEDDPVTGNLGIIDFEISGFFPKGWIRTKTRLCSGMDLSISATDWRSEVQKALGANGFEDHSGSFMEWLHRQSS</sequence>
<keyword evidence="2" id="KW-1185">Reference proteome</keyword>
<dbReference type="OrthoDB" id="5404599at2759"/>
<dbReference type="AlphaFoldDB" id="A0A6A5YS69"/>
<evidence type="ECO:0000313" key="1">
    <source>
        <dbReference type="EMBL" id="KAF2109574.1"/>
    </source>
</evidence>
<evidence type="ECO:0000313" key="2">
    <source>
        <dbReference type="Proteomes" id="UP000799770"/>
    </source>
</evidence>
<dbReference type="InterPro" id="IPR011009">
    <property type="entry name" value="Kinase-like_dom_sf"/>
</dbReference>
<dbReference type="PANTHER" id="PTHR21310">
    <property type="entry name" value="AMINOGLYCOSIDE PHOSPHOTRANSFERASE-RELATED-RELATED"/>
    <property type="match status" value="1"/>
</dbReference>
<dbReference type="PANTHER" id="PTHR21310:SF58">
    <property type="entry name" value="AMINOGLYCOSIDE PHOSPHOTRANSFERASE DOMAIN-CONTAINING PROTEIN"/>
    <property type="match status" value="1"/>
</dbReference>
<dbReference type="Proteomes" id="UP000799770">
    <property type="component" value="Unassembled WGS sequence"/>
</dbReference>
<dbReference type="InterPro" id="IPR051678">
    <property type="entry name" value="AGP_Transferase"/>
</dbReference>
<organism evidence="1 2">
    <name type="scientific">Lophiotrema nucula</name>
    <dbReference type="NCBI Taxonomy" id="690887"/>
    <lineage>
        <taxon>Eukaryota</taxon>
        <taxon>Fungi</taxon>
        <taxon>Dikarya</taxon>
        <taxon>Ascomycota</taxon>
        <taxon>Pezizomycotina</taxon>
        <taxon>Dothideomycetes</taxon>
        <taxon>Pleosporomycetidae</taxon>
        <taxon>Pleosporales</taxon>
        <taxon>Lophiotremataceae</taxon>
        <taxon>Lophiotrema</taxon>
    </lineage>
</organism>
<name>A0A6A5YS69_9PLEO</name>
<evidence type="ECO:0008006" key="3">
    <source>
        <dbReference type="Google" id="ProtNLM"/>
    </source>
</evidence>
<dbReference type="SUPFAM" id="SSF56112">
    <property type="entry name" value="Protein kinase-like (PK-like)"/>
    <property type="match status" value="1"/>
</dbReference>
<protein>
    <recommendedName>
        <fullName evidence="3">Aminoglycoside phosphotransferase domain-containing protein</fullName>
    </recommendedName>
</protein>
<dbReference type="EMBL" id="ML977341">
    <property type="protein sequence ID" value="KAF2109574.1"/>
    <property type="molecule type" value="Genomic_DNA"/>
</dbReference>
<gene>
    <name evidence="1" type="ORF">BDV96DRAFT_502404</name>
</gene>
<proteinExistence type="predicted"/>